<evidence type="ECO:0000256" key="6">
    <source>
        <dbReference type="ARBA" id="ARBA00023056"/>
    </source>
</evidence>
<dbReference type="SUPFAM" id="SSF53448">
    <property type="entry name" value="Nucleotide-diphospho-sugar transferases"/>
    <property type="match status" value="1"/>
</dbReference>
<feature type="compositionally biased region" description="Low complexity" evidence="14">
    <location>
        <begin position="299"/>
        <end position="337"/>
    </location>
</feature>
<feature type="compositionally biased region" description="Gly residues" evidence="14">
    <location>
        <begin position="655"/>
        <end position="691"/>
    </location>
</feature>
<comment type="catalytic activity">
    <reaction evidence="11">
        <text>[1,4-alpha-D-glucosyl](n)-L-tyrosyl-[glycogenin] + UDP-alpha-D-glucose = [1,4-alpha-D-glucosyl](n+1)-L-tyrosyl-[glycogenin] + UDP + H(+)</text>
        <dbReference type="Rhea" id="RHEA:56560"/>
        <dbReference type="Rhea" id="RHEA-COMP:14606"/>
        <dbReference type="Rhea" id="RHEA-COMP:14607"/>
        <dbReference type="ChEBI" id="CHEBI:15378"/>
        <dbReference type="ChEBI" id="CHEBI:58223"/>
        <dbReference type="ChEBI" id="CHEBI:58885"/>
        <dbReference type="ChEBI" id="CHEBI:140574"/>
        <dbReference type="EC" id="2.4.1.186"/>
    </reaction>
</comment>
<dbReference type="GeneID" id="87834993"/>
<feature type="region of interest" description="Disordered" evidence="14">
    <location>
        <begin position="285"/>
        <end position="550"/>
    </location>
</feature>
<dbReference type="GO" id="GO:0005978">
    <property type="term" value="P:glycogen biosynthetic process"/>
    <property type="evidence" value="ECO:0007669"/>
    <property type="project" value="UniProtKB-KW"/>
</dbReference>
<feature type="compositionally biased region" description="Gly residues" evidence="14">
    <location>
        <begin position="755"/>
        <end position="773"/>
    </location>
</feature>
<keyword evidence="16" id="KW-1185">Reference proteome</keyword>
<comment type="cofactor">
    <cofactor evidence="1">
        <name>Mn(2+)</name>
        <dbReference type="ChEBI" id="CHEBI:29035"/>
    </cofactor>
</comment>
<feature type="compositionally biased region" description="Polar residues" evidence="14">
    <location>
        <begin position="532"/>
        <end position="550"/>
    </location>
</feature>
<reference evidence="15" key="1">
    <citation type="journal article" date="2023" name="Mol. Phylogenet. Evol.">
        <title>Genome-scale phylogeny and comparative genomics of the fungal order Sordariales.</title>
        <authorList>
            <person name="Hensen N."/>
            <person name="Bonometti L."/>
            <person name="Westerberg I."/>
            <person name="Brannstrom I.O."/>
            <person name="Guillou S."/>
            <person name="Cros-Aarteil S."/>
            <person name="Calhoun S."/>
            <person name="Haridas S."/>
            <person name="Kuo A."/>
            <person name="Mondo S."/>
            <person name="Pangilinan J."/>
            <person name="Riley R."/>
            <person name="LaButti K."/>
            <person name="Andreopoulos B."/>
            <person name="Lipzen A."/>
            <person name="Chen C."/>
            <person name="Yan M."/>
            <person name="Daum C."/>
            <person name="Ng V."/>
            <person name="Clum A."/>
            <person name="Steindorff A."/>
            <person name="Ohm R.A."/>
            <person name="Martin F."/>
            <person name="Silar P."/>
            <person name="Natvig D.O."/>
            <person name="Lalanne C."/>
            <person name="Gautier V."/>
            <person name="Ament-Velasquez S.L."/>
            <person name="Kruys A."/>
            <person name="Hutchinson M.I."/>
            <person name="Powell A.J."/>
            <person name="Barry K."/>
            <person name="Miller A.N."/>
            <person name="Grigoriev I.V."/>
            <person name="Debuchy R."/>
            <person name="Gladieux P."/>
            <person name="Hiltunen Thoren M."/>
            <person name="Johannesson H."/>
        </authorList>
    </citation>
    <scope>NUCLEOTIDE SEQUENCE</scope>
    <source>
        <strain evidence="15">CBS 168.71</strain>
    </source>
</reference>
<evidence type="ECO:0000256" key="4">
    <source>
        <dbReference type="ARBA" id="ARBA00022679"/>
    </source>
</evidence>
<dbReference type="GO" id="GO:0005737">
    <property type="term" value="C:cytoplasm"/>
    <property type="evidence" value="ECO:0007669"/>
    <property type="project" value="UniProtKB-SubCell"/>
</dbReference>
<dbReference type="GO" id="GO:0008466">
    <property type="term" value="F:glycogenin glucosyltransferase activity"/>
    <property type="evidence" value="ECO:0007669"/>
    <property type="project" value="UniProtKB-EC"/>
</dbReference>
<keyword evidence="4" id="KW-0808">Transferase</keyword>
<feature type="compositionally biased region" description="Pro residues" evidence="14">
    <location>
        <begin position="805"/>
        <end position="816"/>
    </location>
</feature>
<comment type="caution">
    <text evidence="15">The sequence shown here is derived from an EMBL/GenBank/DDBJ whole genome shotgun (WGS) entry which is preliminary data.</text>
</comment>
<feature type="region of interest" description="Disordered" evidence="14">
    <location>
        <begin position="846"/>
        <end position="883"/>
    </location>
</feature>
<feature type="compositionally biased region" description="Pro residues" evidence="14">
    <location>
        <begin position="518"/>
        <end position="527"/>
    </location>
</feature>
<dbReference type="Proteomes" id="UP001278766">
    <property type="component" value="Unassembled WGS sequence"/>
</dbReference>
<accession>A0AAE0LU13</accession>
<comment type="catalytic activity">
    <reaction evidence="12">
        <text>L-tyrosyl-[glycogenin] + UDP-alpha-D-glucose = alpha-D-glucosyl-L-tyrosyl-[glycogenin] + UDP + H(+)</text>
        <dbReference type="Rhea" id="RHEA:23360"/>
        <dbReference type="Rhea" id="RHEA-COMP:14604"/>
        <dbReference type="Rhea" id="RHEA-COMP:14605"/>
        <dbReference type="ChEBI" id="CHEBI:15378"/>
        <dbReference type="ChEBI" id="CHEBI:46858"/>
        <dbReference type="ChEBI" id="CHEBI:58223"/>
        <dbReference type="ChEBI" id="CHEBI:58885"/>
        <dbReference type="ChEBI" id="CHEBI:140573"/>
        <dbReference type="EC" id="2.4.1.186"/>
    </reaction>
</comment>
<feature type="region of interest" description="Disordered" evidence="14">
    <location>
        <begin position="564"/>
        <end position="692"/>
    </location>
</feature>
<feature type="compositionally biased region" description="Polar residues" evidence="14">
    <location>
        <begin position="415"/>
        <end position="424"/>
    </location>
</feature>
<comment type="subcellular location">
    <subcellularLocation>
        <location evidence="2">Cytoplasm</location>
    </subcellularLocation>
</comment>
<comment type="similarity">
    <text evidence="9">Belongs to the glycosyltransferase 8 family. Glycogenin subfamily.</text>
</comment>
<keyword evidence="6" id="KW-0320">Glycogen biosynthesis</keyword>
<name>A0AAE0LU13_9PEZI</name>
<dbReference type="CDD" id="cd02537">
    <property type="entry name" value="GT8_Glycogenin"/>
    <property type="match status" value="1"/>
</dbReference>
<dbReference type="InterPro" id="IPR002495">
    <property type="entry name" value="Glyco_trans_8"/>
</dbReference>
<sequence length="883" mass="94275">MAVQGAEDVYASLLLTDTYLPGALVLAHSLRDAGTTKKLAVLVTLDTVSLDVVTQLKAVYDYVIPVGRIQNEHPANLNLMNRPDLHSAFTKINLWRQTQFRKIVYVDADIVAYRAPDELFDLPHAFSAAPDIGWPDLFNTGVMVLTPNMGDYYAMTAMARRGISFDGADQGLLNMYFKNSFNRLSFSYNVTPSAHYQYVPAYKHFQSGINMVHFIGPEKPWVQGRDRATGSSPFDQMVGRWWAVYDRHYRKETPRLEPAQPEQQVPAIVQYFVKGEFQPTIRYVVPVGEPPSDQPSNVHGQQHQLAQQYTQQHHYSHQSYPHPEQQPHQHPHSQPSHLAEHSTAPSHPSVSSGSQEGTHTEARKDQASDHQQWGSQPPAQPEHKPEPQPQPEMVPSWDAQRQPPPPDSRPEAMNFPQTHYTMSSDPAPFVPPERYPSPPKNMWYDVPKQAPAKPTEKPKPLFPWETHRPRPTRVFAHLTQPEPPAPGPAPAKAQTAQAGSQQVPSGPAAAAATQPGEPHTPPPPAPGPASRTALSAPTTTTDIWSSFPRTNAWDSVPEINRYVDRRMQKHRRTRSGGKGLVLGGGIGGGSGGSGGSGGAGAGGGGGGGGGGVSGGVSDFATPRRGFKVTDFPSEDDRPSLPVTPAPIRRPRRWVAGGGGGGGHGLGGGFGGDGEGGGGVGGGVGDGEGGGEQLLQGAEGVPGQADWVCVHGNRWGPADCLCELANLLRCYKDPAAQLRKLAKEQSELLFRRLGAGDEGGGDAGGGGGGGGFGGGEEEGGEQRRTIPSRPLPFGSEGVRSPTYVAPTPPPLVSPKPVKPTTSASPVNRILAAAPEIMASQEGAVGPVAAPSYQGPGPAFEKGEDIPTFETPALPTEEERDVLET</sequence>
<dbReference type="PANTHER" id="PTHR11183">
    <property type="entry name" value="GLYCOGENIN SUBFAMILY MEMBER"/>
    <property type="match status" value="1"/>
</dbReference>
<evidence type="ECO:0000256" key="2">
    <source>
        <dbReference type="ARBA" id="ARBA00004496"/>
    </source>
</evidence>
<dbReference type="Pfam" id="PF01501">
    <property type="entry name" value="Glyco_transf_8"/>
    <property type="match status" value="1"/>
</dbReference>
<keyword evidence="5" id="KW-0479">Metal-binding</keyword>
<dbReference type="AlphaFoldDB" id="A0AAE0LU13"/>
<feature type="compositionally biased region" description="Gly residues" evidence="14">
    <location>
        <begin position="576"/>
        <end position="614"/>
    </location>
</feature>
<protein>
    <recommendedName>
        <fullName evidence="10">glycogenin glucosyltransferase</fullName>
        <ecNumber evidence="10">2.4.1.186</ecNumber>
    </recommendedName>
</protein>
<evidence type="ECO:0000256" key="9">
    <source>
        <dbReference type="ARBA" id="ARBA00038162"/>
    </source>
</evidence>
<dbReference type="EMBL" id="JAUEPN010000003">
    <property type="protein sequence ID" value="KAK3297512.1"/>
    <property type="molecule type" value="Genomic_DNA"/>
</dbReference>
<evidence type="ECO:0000256" key="5">
    <source>
        <dbReference type="ARBA" id="ARBA00022723"/>
    </source>
</evidence>
<evidence type="ECO:0000256" key="1">
    <source>
        <dbReference type="ARBA" id="ARBA00001936"/>
    </source>
</evidence>
<dbReference type="InterPro" id="IPR050587">
    <property type="entry name" value="GNT1/Glycosyltrans_8"/>
</dbReference>
<evidence type="ECO:0000313" key="15">
    <source>
        <dbReference type="EMBL" id="KAK3297512.1"/>
    </source>
</evidence>
<dbReference type="EC" id="2.4.1.186" evidence="10"/>
<evidence type="ECO:0000256" key="7">
    <source>
        <dbReference type="ARBA" id="ARBA00023180"/>
    </source>
</evidence>
<evidence type="ECO:0000256" key="8">
    <source>
        <dbReference type="ARBA" id="ARBA00023211"/>
    </source>
</evidence>
<organism evidence="15 16">
    <name type="scientific">Chaetomium fimeti</name>
    <dbReference type="NCBI Taxonomy" id="1854472"/>
    <lineage>
        <taxon>Eukaryota</taxon>
        <taxon>Fungi</taxon>
        <taxon>Dikarya</taxon>
        <taxon>Ascomycota</taxon>
        <taxon>Pezizomycotina</taxon>
        <taxon>Sordariomycetes</taxon>
        <taxon>Sordariomycetidae</taxon>
        <taxon>Sordariales</taxon>
        <taxon>Chaetomiaceae</taxon>
        <taxon>Chaetomium</taxon>
    </lineage>
</organism>
<gene>
    <name evidence="15" type="ORF">B0H64DRAFT_125688</name>
</gene>
<feature type="compositionally biased region" description="Pro residues" evidence="14">
    <location>
        <begin position="428"/>
        <end position="439"/>
    </location>
</feature>
<feature type="region of interest" description="Disordered" evidence="14">
    <location>
        <begin position="753"/>
        <end position="822"/>
    </location>
</feature>
<proteinExistence type="inferred from homology"/>
<feature type="compositionally biased region" description="Basic and acidic residues" evidence="14">
    <location>
        <begin position="358"/>
        <end position="368"/>
    </location>
</feature>
<evidence type="ECO:0000256" key="11">
    <source>
        <dbReference type="ARBA" id="ARBA00050886"/>
    </source>
</evidence>
<dbReference type="GO" id="GO:0046872">
    <property type="term" value="F:metal ion binding"/>
    <property type="evidence" value="ECO:0007669"/>
    <property type="project" value="UniProtKB-KW"/>
</dbReference>
<keyword evidence="7" id="KW-0325">Glycoprotein</keyword>
<evidence type="ECO:0000313" key="16">
    <source>
        <dbReference type="Proteomes" id="UP001278766"/>
    </source>
</evidence>
<feature type="compositionally biased region" description="Polar residues" evidence="14">
    <location>
        <begin position="343"/>
        <end position="357"/>
    </location>
</feature>
<evidence type="ECO:0000256" key="14">
    <source>
        <dbReference type="SAM" id="MobiDB-lite"/>
    </source>
</evidence>
<evidence type="ECO:0000256" key="3">
    <source>
        <dbReference type="ARBA" id="ARBA00022490"/>
    </source>
</evidence>
<reference evidence="15" key="2">
    <citation type="submission" date="2023-06" db="EMBL/GenBank/DDBJ databases">
        <authorList>
            <consortium name="Lawrence Berkeley National Laboratory"/>
            <person name="Haridas S."/>
            <person name="Hensen N."/>
            <person name="Bonometti L."/>
            <person name="Westerberg I."/>
            <person name="Brannstrom I.O."/>
            <person name="Guillou S."/>
            <person name="Cros-Aarteil S."/>
            <person name="Calhoun S."/>
            <person name="Kuo A."/>
            <person name="Mondo S."/>
            <person name="Pangilinan J."/>
            <person name="Riley R."/>
            <person name="Labutti K."/>
            <person name="Andreopoulos B."/>
            <person name="Lipzen A."/>
            <person name="Chen C."/>
            <person name="Yanf M."/>
            <person name="Daum C."/>
            <person name="Ng V."/>
            <person name="Clum A."/>
            <person name="Steindorff A."/>
            <person name="Ohm R."/>
            <person name="Martin F."/>
            <person name="Silar P."/>
            <person name="Natvig D."/>
            <person name="Lalanne C."/>
            <person name="Gautier V."/>
            <person name="Ament-Velasquez S.L."/>
            <person name="Kruys A."/>
            <person name="Hutchinson M.I."/>
            <person name="Powell A.J."/>
            <person name="Barry K."/>
            <person name="Miller A.N."/>
            <person name="Grigoriev I.V."/>
            <person name="Debuchy R."/>
            <person name="Gladieux P."/>
            <person name="Thoren M.H."/>
            <person name="Johannesson H."/>
        </authorList>
    </citation>
    <scope>NUCLEOTIDE SEQUENCE</scope>
    <source>
        <strain evidence="15">CBS 168.71</strain>
    </source>
</reference>
<evidence type="ECO:0000256" key="10">
    <source>
        <dbReference type="ARBA" id="ARBA00038934"/>
    </source>
</evidence>
<dbReference type="RefSeq" id="XP_062661026.1">
    <property type="nucleotide sequence ID" value="XM_062798045.1"/>
</dbReference>
<dbReference type="Gene3D" id="3.90.550.10">
    <property type="entry name" value="Spore Coat Polysaccharide Biosynthesis Protein SpsA, Chain A"/>
    <property type="match status" value="1"/>
</dbReference>
<keyword evidence="8" id="KW-0464">Manganese</keyword>
<comment type="function">
    <text evidence="13">Self-glucosylating initiator of glycogen synthesis. It catalyzes the formation of a short alpha (1,4)-glucosyl chain covalently attached via a glucose 1-O-tyrosyl linkage to internal tyrosine residues and these chains act as primers for the elongation reaction catalyzed by glycogen synthase.</text>
</comment>
<evidence type="ECO:0000256" key="13">
    <source>
        <dbReference type="ARBA" id="ARBA00057883"/>
    </source>
</evidence>
<evidence type="ECO:0000256" key="12">
    <source>
        <dbReference type="ARBA" id="ARBA00052293"/>
    </source>
</evidence>
<dbReference type="InterPro" id="IPR029044">
    <property type="entry name" value="Nucleotide-diphossugar_trans"/>
</dbReference>
<feature type="compositionally biased region" description="Acidic residues" evidence="14">
    <location>
        <begin position="874"/>
        <end position="883"/>
    </location>
</feature>
<dbReference type="FunFam" id="3.90.550.10:FF:000092">
    <property type="entry name" value="Glycogenin 2"/>
    <property type="match status" value="1"/>
</dbReference>
<keyword evidence="3" id="KW-0963">Cytoplasm</keyword>